<comment type="caution">
    <text evidence="1">The sequence shown here is derived from an EMBL/GenBank/DDBJ whole genome shotgun (WGS) entry which is preliminary data.</text>
</comment>
<feature type="non-terminal residue" evidence="1">
    <location>
        <position position="63"/>
    </location>
</feature>
<evidence type="ECO:0000313" key="1">
    <source>
        <dbReference type="EMBL" id="KAI0055464.1"/>
    </source>
</evidence>
<gene>
    <name evidence="1" type="ORF">BV25DRAFT_1776292</name>
</gene>
<proteinExistence type="predicted"/>
<keyword evidence="2" id="KW-1185">Reference proteome</keyword>
<dbReference type="Proteomes" id="UP000814140">
    <property type="component" value="Unassembled WGS sequence"/>
</dbReference>
<name>A0ACB8SFW9_9AGAM</name>
<organism evidence="1 2">
    <name type="scientific">Artomyces pyxidatus</name>
    <dbReference type="NCBI Taxonomy" id="48021"/>
    <lineage>
        <taxon>Eukaryota</taxon>
        <taxon>Fungi</taxon>
        <taxon>Dikarya</taxon>
        <taxon>Basidiomycota</taxon>
        <taxon>Agaricomycotina</taxon>
        <taxon>Agaricomycetes</taxon>
        <taxon>Russulales</taxon>
        <taxon>Auriscalpiaceae</taxon>
        <taxon>Artomyces</taxon>
    </lineage>
</organism>
<dbReference type="EMBL" id="MU277291">
    <property type="protein sequence ID" value="KAI0055464.1"/>
    <property type="molecule type" value="Genomic_DNA"/>
</dbReference>
<reference evidence="1" key="2">
    <citation type="journal article" date="2022" name="New Phytol.">
        <title>Evolutionary transition to the ectomycorrhizal habit in the genomes of a hyperdiverse lineage of mushroom-forming fungi.</title>
        <authorList>
            <person name="Looney B."/>
            <person name="Miyauchi S."/>
            <person name="Morin E."/>
            <person name="Drula E."/>
            <person name="Courty P.E."/>
            <person name="Kohler A."/>
            <person name="Kuo A."/>
            <person name="LaButti K."/>
            <person name="Pangilinan J."/>
            <person name="Lipzen A."/>
            <person name="Riley R."/>
            <person name="Andreopoulos W."/>
            <person name="He G."/>
            <person name="Johnson J."/>
            <person name="Nolan M."/>
            <person name="Tritt A."/>
            <person name="Barry K.W."/>
            <person name="Grigoriev I.V."/>
            <person name="Nagy L.G."/>
            <person name="Hibbett D."/>
            <person name="Henrissat B."/>
            <person name="Matheny P.B."/>
            <person name="Labbe J."/>
            <person name="Martin F.M."/>
        </authorList>
    </citation>
    <scope>NUCLEOTIDE SEQUENCE</scope>
    <source>
        <strain evidence="1">HHB10654</strain>
    </source>
</reference>
<feature type="non-terminal residue" evidence="1">
    <location>
        <position position="1"/>
    </location>
</feature>
<accession>A0ACB8SFW9</accession>
<sequence length="63" mass="7710">ELKDKDIPHRSKIRELVLQRWKETFQTIRRELFHSPGRISFTVDIWSSRRRFGYITVTAHWLA</sequence>
<protein>
    <submittedName>
        <fullName evidence="1">Uncharacterized protein</fullName>
    </submittedName>
</protein>
<evidence type="ECO:0000313" key="2">
    <source>
        <dbReference type="Proteomes" id="UP000814140"/>
    </source>
</evidence>
<reference evidence="1" key="1">
    <citation type="submission" date="2021-03" db="EMBL/GenBank/DDBJ databases">
        <authorList>
            <consortium name="DOE Joint Genome Institute"/>
            <person name="Ahrendt S."/>
            <person name="Looney B.P."/>
            <person name="Miyauchi S."/>
            <person name="Morin E."/>
            <person name="Drula E."/>
            <person name="Courty P.E."/>
            <person name="Chicoki N."/>
            <person name="Fauchery L."/>
            <person name="Kohler A."/>
            <person name="Kuo A."/>
            <person name="Labutti K."/>
            <person name="Pangilinan J."/>
            <person name="Lipzen A."/>
            <person name="Riley R."/>
            <person name="Andreopoulos W."/>
            <person name="He G."/>
            <person name="Johnson J."/>
            <person name="Barry K.W."/>
            <person name="Grigoriev I.V."/>
            <person name="Nagy L."/>
            <person name="Hibbett D."/>
            <person name="Henrissat B."/>
            <person name="Matheny P.B."/>
            <person name="Labbe J."/>
            <person name="Martin F."/>
        </authorList>
    </citation>
    <scope>NUCLEOTIDE SEQUENCE</scope>
    <source>
        <strain evidence="1">HHB10654</strain>
    </source>
</reference>